<gene>
    <name evidence="9" type="ORF">SAMN05660461_2451</name>
</gene>
<dbReference type="GO" id="GO:0003677">
    <property type="term" value="F:DNA binding"/>
    <property type="evidence" value="ECO:0007669"/>
    <property type="project" value="UniProtKB-KW"/>
</dbReference>
<name>A0A1T5NNP6_9BACT</name>
<organism evidence="9 10">
    <name type="scientific">Chitinophaga ginsengisegetis</name>
    <dbReference type="NCBI Taxonomy" id="393003"/>
    <lineage>
        <taxon>Bacteria</taxon>
        <taxon>Pseudomonadati</taxon>
        <taxon>Bacteroidota</taxon>
        <taxon>Chitinophagia</taxon>
        <taxon>Chitinophagales</taxon>
        <taxon>Chitinophagaceae</taxon>
        <taxon>Chitinophaga</taxon>
    </lineage>
</organism>
<dbReference type="Gene3D" id="1.10.10.10">
    <property type="entry name" value="Winged helix-like DNA-binding domain superfamily/Winged helix DNA-binding domain"/>
    <property type="match status" value="1"/>
</dbReference>
<dbReference type="InterPro" id="IPR013249">
    <property type="entry name" value="RNA_pol_sigma70_r4_t2"/>
</dbReference>
<comment type="similarity">
    <text evidence="1 6">Belongs to the sigma-70 factor family. ECF subfamily.</text>
</comment>
<reference evidence="9 10" key="1">
    <citation type="submission" date="2017-02" db="EMBL/GenBank/DDBJ databases">
        <authorList>
            <person name="Peterson S.W."/>
        </authorList>
    </citation>
    <scope>NUCLEOTIDE SEQUENCE [LARGE SCALE GENOMIC DNA]</scope>
    <source>
        <strain evidence="9 10">DSM 18108</strain>
    </source>
</reference>
<dbReference type="SUPFAM" id="SSF88946">
    <property type="entry name" value="Sigma2 domain of RNA polymerase sigma factors"/>
    <property type="match status" value="1"/>
</dbReference>
<dbReference type="GO" id="GO:0006352">
    <property type="term" value="P:DNA-templated transcription initiation"/>
    <property type="evidence" value="ECO:0007669"/>
    <property type="project" value="InterPro"/>
</dbReference>
<dbReference type="SUPFAM" id="SSF88659">
    <property type="entry name" value="Sigma3 and sigma4 domains of RNA polymerase sigma factors"/>
    <property type="match status" value="1"/>
</dbReference>
<dbReference type="InterPro" id="IPR014284">
    <property type="entry name" value="RNA_pol_sigma-70_dom"/>
</dbReference>
<dbReference type="PANTHER" id="PTHR43133:SF51">
    <property type="entry name" value="RNA POLYMERASE SIGMA FACTOR"/>
    <property type="match status" value="1"/>
</dbReference>
<proteinExistence type="inferred from homology"/>
<evidence type="ECO:0000313" key="9">
    <source>
        <dbReference type="EMBL" id="SKD02220.1"/>
    </source>
</evidence>
<feature type="domain" description="RNA polymerase sigma-70 region 2" evidence="7">
    <location>
        <begin position="28"/>
        <end position="94"/>
    </location>
</feature>
<dbReference type="InterPro" id="IPR000838">
    <property type="entry name" value="RNA_pol_sigma70_ECF_CS"/>
</dbReference>
<feature type="domain" description="RNA polymerase sigma factor 70 region 4 type 2" evidence="8">
    <location>
        <begin position="129"/>
        <end position="179"/>
    </location>
</feature>
<dbReference type="GO" id="GO:0016987">
    <property type="term" value="F:sigma factor activity"/>
    <property type="evidence" value="ECO:0007669"/>
    <property type="project" value="UniProtKB-KW"/>
</dbReference>
<dbReference type="Gene3D" id="1.10.1740.10">
    <property type="match status" value="1"/>
</dbReference>
<evidence type="ECO:0000256" key="1">
    <source>
        <dbReference type="ARBA" id="ARBA00010641"/>
    </source>
</evidence>
<dbReference type="NCBIfam" id="TIGR02937">
    <property type="entry name" value="sigma70-ECF"/>
    <property type="match status" value="1"/>
</dbReference>
<dbReference type="STRING" id="393003.SAMN05660461_2451"/>
<dbReference type="RefSeq" id="WP_079469628.1">
    <property type="nucleotide sequence ID" value="NZ_FUZZ01000001.1"/>
</dbReference>
<evidence type="ECO:0000256" key="6">
    <source>
        <dbReference type="RuleBase" id="RU000716"/>
    </source>
</evidence>
<evidence type="ECO:0000313" key="10">
    <source>
        <dbReference type="Proteomes" id="UP000190166"/>
    </source>
</evidence>
<dbReference type="PANTHER" id="PTHR43133">
    <property type="entry name" value="RNA POLYMERASE ECF-TYPE SIGMA FACTO"/>
    <property type="match status" value="1"/>
</dbReference>
<accession>A0A1T5NNP6</accession>
<keyword evidence="4 6" id="KW-0238">DNA-binding</keyword>
<dbReference type="InterPro" id="IPR007627">
    <property type="entry name" value="RNA_pol_sigma70_r2"/>
</dbReference>
<dbReference type="InterPro" id="IPR013325">
    <property type="entry name" value="RNA_pol_sigma_r2"/>
</dbReference>
<evidence type="ECO:0000256" key="2">
    <source>
        <dbReference type="ARBA" id="ARBA00023015"/>
    </source>
</evidence>
<dbReference type="PROSITE" id="PS01063">
    <property type="entry name" value="SIGMA70_ECF"/>
    <property type="match status" value="1"/>
</dbReference>
<evidence type="ECO:0000256" key="4">
    <source>
        <dbReference type="ARBA" id="ARBA00023125"/>
    </source>
</evidence>
<evidence type="ECO:0000256" key="5">
    <source>
        <dbReference type="ARBA" id="ARBA00023163"/>
    </source>
</evidence>
<dbReference type="Pfam" id="PF08281">
    <property type="entry name" value="Sigma70_r4_2"/>
    <property type="match status" value="1"/>
</dbReference>
<dbReference type="InterPro" id="IPR013324">
    <property type="entry name" value="RNA_pol_sigma_r3/r4-like"/>
</dbReference>
<evidence type="ECO:0000259" key="7">
    <source>
        <dbReference type="Pfam" id="PF04542"/>
    </source>
</evidence>
<dbReference type="InterPro" id="IPR036388">
    <property type="entry name" value="WH-like_DNA-bd_sf"/>
</dbReference>
<keyword evidence="3 6" id="KW-0731">Sigma factor</keyword>
<keyword evidence="5 6" id="KW-0804">Transcription</keyword>
<dbReference type="InterPro" id="IPR039425">
    <property type="entry name" value="RNA_pol_sigma-70-like"/>
</dbReference>
<keyword evidence="10" id="KW-1185">Reference proteome</keyword>
<dbReference type="Pfam" id="PF04542">
    <property type="entry name" value="Sigma70_r2"/>
    <property type="match status" value="1"/>
</dbReference>
<dbReference type="CDD" id="cd06171">
    <property type="entry name" value="Sigma70_r4"/>
    <property type="match status" value="1"/>
</dbReference>
<evidence type="ECO:0000256" key="3">
    <source>
        <dbReference type="ARBA" id="ARBA00023082"/>
    </source>
</evidence>
<keyword evidence="2 6" id="KW-0805">Transcription regulation</keyword>
<protein>
    <recommendedName>
        <fullName evidence="6">RNA polymerase sigma factor</fullName>
    </recommendedName>
</protein>
<dbReference type="EMBL" id="FUZZ01000001">
    <property type="protein sequence ID" value="SKD02220.1"/>
    <property type="molecule type" value="Genomic_DNA"/>
</dbReference>
<dbReference type="AlphaFoldDB" id="A0A1T5NNP6"/>
<evidence type="ECO:0000259" key="8">
    <source>
        <dbReference type="Pfam" id="PF08281"/>
    </source>
</evidence>
<dbReference type="Proteomes" id="UP000190166">
    <property type="component" value="Unassembled WGS sequence"/>
</dbReference>
<sequence>MATHRKNKQENEIWNKAISGDINSIAQLVNIYKDFSFTIAMSVVANNEDAEEVVQDSFMKAFASLGKFKQASKFSTWLYRIVYNTALTKLKRRKSPAISIDQQQENEQDGTTENQGWDLVKDAERKKYVTLALNKLSREDRLVLILHYIEEKNIAEICEILGAGKSAIKMRLLRGRKQLEMELGLLLNHETRNLL</sequence>